<organism evidence="2 3">
    <name type="scientific">Saccharomyces pastorianus</name>
    <name type="common">Lager yeast</name>
    <name type="synonym">Saccharomyces cerevisiae x Saccharomyces eubayanus</name>
    <dbReference type="NCBI Taxonomy" id="27292"/>
    <lineage>
        <taxon>Eukaryota</taxon>
        <taxon>Fungi</taxon>
        <taxon>Dikarya</taxon>
        <taxon>Ascomycota</taxon>
        <taxon>Saccharomycotina</taxon>
        <taxon>Saccharomycetes</taxon>
        <taxon>Saccharomycetales</taxon>
        <taxon>Saccharomycetaceae</taxon>
        <taxon>Saccharomyces</taxon>
    </lineage>
</organism>
<reference evidence="2 3" key="1">
    <citation type="journal article" date="2019" name="BMC Genomics">
        <title>Chromosome level assembly and comparative genome analysis confirm lager-brewing yeasts originated from a single hybridization.</title>
        <authorList>
            <person name="Salazar A.N."/>
            <person name="Gorter de Vries A.R."/>
            <person name="van den Broek M."/>
            <person name="Brouwers N."/>
            <person name="de la Torre Cortes P."/>
            <person name="Kuijpers N.G.A."/>
            <person name="Daran J.G."/>
            <person name="Abeel T."/>
        </authorList>
    </citation>
    <scope>NUCLEOTIDE SEQUENCE [LARGE SCALE GENOMIC DNA]</scope>
    <source>
        <strain evidence="2 3">CBS 1483</strain>
    </source>
</reference>
<feature type="domain" description="Rrn9" evidence="1">
    <location>
        <begin position="47"/>
        <end position="111"/>
    </location>
</feature>
<protein>
    <submittedName>
        <fullName evidence="2">RNA polymerase I-specific transcription initiation factor rrn9</fullName>
    </submittedName>
</protein>
<keyword evidence="3" id="KW-1185">Reference proteome</keyword>
<dbReference type="Proteomes" id="UP000501346">
    <property type="component" value="Chromosome ScXIII"/>
</dbReference>
<evidence type="ECO:0000313" key="2">
    <source>
        <dbReference type="EMBL" id="QID81779.1"/>
    </source>
</evidence>
<dbReference type="SMR" id="A0A6C1DYG2"/>
<evidence type="ECO:0000313" key="3">
    <source>
        <dbReference type="Proteomes" id="UP000501346"/>
    </source>
</evidence>
<dbReference type="EMBL" id="CP048994">
    <property type="protein sequence ID" value="QID81779.1"/>
    <property type="molecule type" value="Genomic_DNA"/>
</dbReference>
<gene>
    <name evidence="2" type="primary">RRN9_1</name>
    <name evidence="2" type="ORF">GRS66_004174</name>
</gene>
<proteinExistence type="predicted"/>
<dbReference type="GO" id="GO:0003743">
    <property type="term" value="F:translation initiation factor activity"/>
    <property type="evidence" value="ECO:0007669"/>
    <property type="project" value="UniProtKB-KW"/>
</dbReference>
<sequence length="365" mass="42813">MSDLDEESQIETQIDAPIEDIIRGSELTTTTADKETLKSANELLDSLEHSHRVDLSLHLYSAYLLKRLLYKANEKKHFYEVNQFVKTQIKDNWTSWPNPNTIIDPSVDKLYEDIPEGIANVSVQPGEISNRALMHASDMMRVELDAQWQKFLSKSALDHDVTLDVDELNIPNEISRNILVKLDSLFEGLHDKIAKENEFDVRQDKHSNNIRANQIDDEPMQANRRIKYTYHDLVSRGCEMNEDMTDIYMKSLELYNDIPEKYKKRKFRLPKQILKKYHQPKKTSSYLKELLSKTREDFIPVEKLLKDKRLTSKDKSKLQRLNREETEDALNKRTFFQVKGYLEDENEISDYELDDCLIELPNGNI</sequence>
<dbReference type="OrthoDB" id="4068335at2759"/>
<keyword evidence="2" id="KW-0648">Protein biosynthesis</keyword>
<dbReference type="AlphaFoldDB" id="A0A6C1DYG2"/>
<accession>A0A6C1DYG2</accession>
<dbReference type="Pfam" id="PF10680">
    <property type="entry name" value="RRN9"/>
    <property type="match status" value="1"/>
</dbReference>
<dbReference type="InterPro" id="IPR019622">
    <property type="entry name" value="Rrn9_dom"/>
</dbReference>
<name>A0A6C1DYG2_SACPS</name>
<evidence type="ECO:0000259" key="1">
    <source>
        <dbReference type="Pfam" id="PF10680"/>
    </source>
</evidence>
<keyword evidence="2" id="KW-0396">Initiation factor</keyword>